<name>A0A2K3JX40_TRIPR</name>
<reference evidence="1 2" key="2">
    <citation type="journal article" date="2017" name="Front. Plant Sci.">
        <title>Gene Classification and Mining of Molecular Markers Useful in Red Clover (Trifolium pratense) Breeding.</title>
        <authorList>
            <person name="Istvanek J."/>
            <person name="Dluhosova J."/>
            <person name="Dluhos P."/>
            <person name="Patkova L."/>
            <person name="Nedelnik J."/>
            <person name="Repkova J."/>
        </authorList>
    </citation>
    <scope>NUCLEOTIDE SEQUENCE [LARGE SCALE GENOMIC DNA]</scope>
    <source>
        <strain evidence="2">cv. Tatra</strain>
        <tissue evidence="1">Young leaves</tissue>
    </source>
</reference>
<comment type="caution">
    <text evidence="1">The sequence shown here is derived from an EMBL/GenBank/DDBJ whole genome shotgun (WGS) entry which is preliminary data.</text>
</comment>
<sequence>GVTVLHALALQCGDKDGCALRAWRRWGANVFGYNELACLTTAVKRKVVSRC</sequence>
<proteinExistence type="predicted"/>
<accession>A0A2K3JX40</accession>
<gene>
    <name evidence="1" type="ORF">L195_g059262</name>
</gene>
<protein>
    <submittedName>
        <fullName evidence="1">Uncharacterized protein</fullName>
    </submittedName>
</protein>
<dbReference type="Proteomes" id="UP000236291">
    <property type="component" value="Unassembled WGS sequence"/>
</dbReference>
<evidence type="ECO:0000313" key="2">
    <source>
        <dbReference type="Proteomes" id="UP000236291"/>
    </source>
</evidence>
<organism evidence="1 2">
    <name type="scientific">Trifolium pratense</name>
    <name type="common">Red clover</name>
    <dbReference type="NCBI Taxonomy" id="57577"/>
    <lineage>
        <taxon>Eukaryota</taxon>
        <taxon>Viridiplantae</taxon>
        <taxon>Streptophyta</taxon>
        <taxon>Embryophyta</taxon>
        <taxon>Tracheophyta</taxon>
        <taxon>Spermatophyta</taxon>
        <taxon>Magnoliopsida</taxon>
        <taxon>eudicotyledons</taxon>
        <taxon>Gunneridae</taxon>
        <taxon>Pentapetalae</taxon>
        <taxon>rosids</taxon>
        <taxon>fabids</taxon>
        <taxon>Fabales</taxon>
        <taxon>Fabaceae</taxon>
        <taxon>Papilionoideae</taxon>
        <taxon>50 kb inversion clade</taxon>
        <taxon>NPAAA clade</taxon>
        <taxon>Hologalegina</taxon>
        <taxon>IRL clade</taxon>
        <taxon>Trifolieae</taxon>
        <taxon>Trifolium</taxon>
    </lineage>
</organism>
<reference evidence="1 2" key="1">
    <citation type="journal article" date="2014" name="Am. J. Bot.">
        <title>Genome assembly and annotation for red clover (Trifolium pratense; Fabaceae).</title>
        <authorList>
            <person name="Istvanek J."/>
            <person name="Jaros M."/>
            <person name="Krenek A."/>
            <person name="Repkova J."/>
        </authorList>
    </citation>
    <scope>NUCLEOTIDE SEQUENCE [LARGE SCALE GENOMIC DNA]</scope>
    <source>
        <strain evidence="2">cv. Tatra</strain>
        <tissue evidence="1">Young leaves</tissue>
    </source>
</reference>
<feature type="non-terminal residue" evidence="1">
    <location>
        <position position="1"/>
    </location>
</feature>
<evidence type="ECO:0000313" key="1">
    <source>
        <dbReference type="EMBL" id="PNX58578.1"/>
    </source>
</evidence>
<dbReference type="EMBL" id="ASHM01128334">
    <property type="protein sequence ID" value="PNX58578.1"/>
    <property type="molecule type" value="Genomic_DNA"/>
</dbReference>
<dbReference type="AlphaFoldDB" id="A0A2K3JX40"/>